<proteinExistence type="predicted"/>
<comment type="caution">
    <text evidence="1">The sequence shown here is derived from an EMBL/GenBank/DDBJ whole genome shotgun (WGS) entry which is preliminary data.</text>
</comment>
<dbReference type="EMBL" id="BSXV01002846">
    <property type="protein sequence ID" value="GME96873.1"/>
    <property type="molecule type" value="Genomic_DNA"/>
</dbReference>
<accession>A0ACB5TWJ9</accession>
<dbReference type="Proteomes" id="UP001165101">
    <property type="component" value="Unassembled WGS sequence"/>
</dbReference>
<sequence>MVSFSRFAASVLTLTSLATATNSISTNVGCEIGSGQLYPGYNCNIYSHKSSDKLGEDFFYSGYKNNAVIGSKTGQTGSPYYQGGQKNCFGVNLKYQTSFCSEFTAYYYADESGFHDISIDVEANVQAAIYVGNGGFDCCNDKSNNSGKKTDCVYGSWWKWKRGTSSTSSVYLEKGLYYPFRVVCSNSGNKKISAPSIKCPSGKFANTNSCFHYRPYPNNNKCKSRTISCTTSTSTKSSITPVTSTKTSTLPVTSTYTTCGVNQACIISSQNLTPGYNCKLYKQSSSISKGDDFFYSGYKSLNLLGSKIGLSGVPTYSGGKSNFNGLSFDASSGFVSEFTAYYYADESGYHEFSIDLDADIGFAVYFGSATPQKCI</sequence>
<gene>
    <name evidence="1" type="ORF">Cboi01_000442000</name>
</gene>
<evidence type="ECO:0000313" key="1">
    <source>
        <dbReference type="EMBL" id="GME96873.1"/>
    </source>
</evidence>
<protein>
    <submittedName>
        <fullName evidence="1">Unnamed protein product</fullName>
    </submittedName>
</protein>
<reference evidence="1" key="1">
    <citation type="submission" date="2023-04" db="EMBL/GenBank/DDBJ databases">
        <title>Candida boidinii NBRC 1967.</title>
        <authorList>
            <person name="Ichikawa N."/>
            <person name="Sato H."/>
            <person name="Tonouchi N."/>
        </authorList>
    </citation>
    <scope>NUCLEOTIDE SEQUENCE</scope>
    <source>
        <strain evidence="1">NBRC 1967</strain>
    </source>
</reference>
<organism evidence="1 2">
    <name type="scientific">Candida boidinii</name>
    <name type="common">Yeast</name>
    <dbReference type="NCBI Taxonomy" id="5477"/>
    <lineage>
        <taxon>Eukaryota</taxon>
        <taxon>Fungi</taxon>
        <taxon>Dikarya</taxon>
        <taxon>Ascomycota</taxon>
        <taxon>Saccharomycotina</taxon>
        <taxon>Pichiomycetes</taxon>
        <taxon>Pichiales</taxon>
        <taxon>Pichiaceae</taxon>
        <taxon>Ogataea</taxon>
        <taxon>Ogataea/Candida clade</taxon>
    </lineage>
</organism>
<evidence type="ECO:0000313" key="2">
    <source>
        <dbReference type="Proteomes" id="UP001165101"/>
    </source>
</evidence>
<keyword evidence="2" id="KW-1185">Reference proteome</keyword>
<name>A0ACB5TWJ9_CANBO</name>